<name>A0A0D3IS85_EMIH1</name>
<evidence type="ECO:0000313" key="1">
    <source>
        <dbReference type="EnsemblProtists" id="EOD14120"/>
    </source>
</evidence>
<dbReference type="Proteomes" id="UP000013827">
    <property type="component" value="Unassembled WGS sequence"/>
</dbReference>
<dbReference type="Gene3D" id="3.50.50.60">
    <property type="entry name" value="FAD/NAD(P)-binding domain"/>
    <property type="match status" value="1"/>
</dbReference>
<dbReference type="InterPro" id="IPR036188">
    <property type="entry name" value="FAD/NAD-bd_sf"/>
</dbReference>
<dbReference type="EnsemblProtists" id="EOD14120">
    <property type="protein sequence ID" value="EOD14120"/>
    <property type="gene ID" value="EMIHUDRAFT_212130"/>
</dbReference>
<sequence>MEADAEVLACDLCIVGAGWEGVNVLNAASKYLPESARVVVIARERTWGGQWVDQYDFVRLHGPHLAYGIGERPWLSLAPQQKAFPYQASKREILQYFEETMEACVTERSLDVVKLFEHHFDGHSTNDGKVEISVHRMAQPSAKLRVVASRLIKALGADTPIKSPFPVPGGLSVHSLCPGDVGSPSCIAKMRFGEFRAAPIFVVGSGKTAMDVILRLSRELPGASHRIHCIAGRGTYFASREVLFPAQAPSDPDAADGIDLMIEMFDIFDGTNGLEVLNHVASKGLLRSPIPDAASFVNGTASAQEVAEMAAALSPSDQKVTKAHLLCIQQDAGQPSLLMRHLDGSTARKQLPPGTFVINCTDNFRWQPAEPVISDGGLVMSPQLIAGTAGPSGNIATHLYFQGKLEDLWRGVPRRNYDARDKANTGCQYLMTAVLNNALMASKLPEEVRISSTPPSIFSPGSPSLLRLKEAMPRLMEKLHRVVKGRYTDTQELVVPPHLGGWSADTP</sequence>
<keyword evidence="2" id="KW-1185">Reference proteome</keyword>
<evidence type="ECO:0000313" key="2">
    <source>
        <dbReference type="Proteomes" id="UP000013827"/>
    </source>
</evidence>
<accession>A0A0D3IS85</accession>
<dbReference type="HOGENOM" id="CLU_543826_0_0_1"/>
<reference evidence="1" key="2">
    <citation type="submission" date="2024-10" db="UniProtKB">
        <authorList>
            <consortium name="EnsemblProtists"/>
        </authorList>
    </citation>
    <scope>IDENTIFICATION</scope>
</reference>
<proteinExistence type="predicted"/>
<protein>
    <recommendedName>
        <fullName evidence="3">L-ornithine N(5)-oxygenase</fullName>
    </recommendedName>
</protein>
<dbReference type="RefSeq" id="XP_005766549.1">
    <property type="nucleotide sequence ID" value="XM_005766492.1"/>
</dbReference>
<dbReference type="SUPFAM" id="SSF51905">
    <property type="entry name" value="FAD/NAD(P)-binding domain"/>
    <property type="match status" value="1"/>
</dbReference>
<evidence type="ECO:0008006" key="3">
    <source>
        <dbReference type="Google" id="ProtNLM"/>
    </source>
</evidence>
<dbReference type="KEGG" id="ehx:EMIHUDRAFT_212130"/>
<dbReference type="GeneID" id="17260317"/>
<reference evidence="2" key="1">
    <citation type="journal article" date="2013" name="Nature">
        <title>Pan genome of the phytoplankton Emiliania underpins its global distribution.</title>
        <authorList>
            <person name="Read B.A."/>
            <person name="Kegel J."/>
            <person name="Klute M.J."/>
            <person name="Kuo A."/>
            <person name="Lefebvre S.C."/>
            <person name="Maumus F."/>
            <person name="Mayer C."/>
            <person name="Miller J."/>
            <person name="Monier A."/>
            <person name="Salamov A."/>
            <person name="Young J."/>
            <person name="Aguilar M."/>
            <person name="Claverie J.M."/>
            <person name="Frickenhaus S."/>
            <person name="Gonzalez K."/>
            <person name="Herman E.K."/>
            <person name="Lin Y.C."/>
            <person name="Napier J."/>
            <person name="Ogata H."/>
            <person name="Sarno A.F."/>
            <person name="Shmutz J."/>
            <person name="Schroeder D."/>
            <person name="de Vargas C."/>
            <person name="Verret F."/>
            <person name="von Dassow P."/>
            <person name="Valentin K."/>
            <person name="Van de Peer Y."/>
            <person name="Wheeler G."/>
            <person name="Dacks J.B."/>
            <person name="Delwiche C.F."/>
            <person name="Dyhrman S.T."/>
            <person name="Glockner G."/>
            <person name="John U."/>
            <person name="Richards T."/>
            <person name="Worden A.Z."/>
            <person name="Zhang X."/>
            <person name="Grigoriev I.V."/>
            <person name="Allen A.E."/>
            <person name="Bidle K."/>
            <person name="Borodovsky M."/>
            <person name="Bowler C."/>
            <person name="Brownlee C."/>
            <person name="Cock J.M."/>
            <person name="Elias M."/>
            <person name="Gladyshev V.N."/>
            <person name="Groth M."/>
            <person name="Guda C."/>
            <person name="Hadaegh A."/>
            <person name="Iglesias-Rodriguez M.D."/>
            <person name="Jenkins J."/>
            <person name="Jones B.M."/>
            <person name="Lawson T."/>
            <person name="Leese F."/>
            <person name="Lindquist E."/>
            <person name="Lobanov A."/>
            <person name="Lomsadze A."/>
            <person name="Malik S.B."/>
            <person name="Marsh M.E."/>
            <person name="Mackinder L."/>
            <person name="Mock T."/>
            <person name="Mueller-Roeber B."/>
            <person name="Pagarete A."/>
            <person name="Parker M."/>
            <person name="Probert I."/>
            <person name="Quesneville H."/>
            <person name="Raines C."/>
            <person name="Rensing S.A."/>
            <person name="Riano-Pachon D.M."/>
            <person name="Richier S."/>
            <person name="Rokitta S."/>
            <person name="Shiraiwa Y."/>
            <person name="Soanes D.M."/>
            <person name="van der Giezen M."/>
            <person name="Wahlund T.M."/>
            <person name="Williams B."/>
            <person name="Wilson W."/>
            <person name="Wolfe G."/>
            <person name="Wurch L.L."/>
        </authorList>
    </citation>
    <scope>NUCLEOTIDE SEQUENCE</scope>
</reference>
<dbReference type="AlphaFoldDB" id="A0A0D3IS85"/>
<dbReference type="PaxDb" id="2903-EOD14120"/>
<organism evidence="1 2">
    <name type="scientific">Emiliania huxleyi (strain CCMP1516)</name>
    <dbReference type="NCBI Taxonomy" id="280463"/>
    <lineage>
        <taxon>Eukaryota</taxon>
        <taxon>Haptista</taxon>
        <taxon>Haptophyta</taxon>
        <taxon>Prymnesiophyceae</taxon>
        <taxon>Isochrysidales</taxon>
        <taxon>Noelaerhabdaceae</taxon>
        <taxon>Emiliania</taxon>
    </lineage>
</organism>